<gene>
    <name evidence="3" type="ORF">COLO4_04623</name>
</gene>
<dbReference type="GO" id="GO:0046983">
    <property type="term" value="F:protein dimerization activity"/>
    <property type="evidence" value="ECO:0007669"/>
    <property type="project" value="InterPro"/>
</dbReference>
<dbReference type="EMBL" id="AWUE01011935">
    <property type="protein sequence ID" value="OMP10317.1"/>
    <property type="molecule type" value="Genomic_DNA"/>
</dbReference>
<organism evidence="3 4">
    <name type="scientific">Corchorus olitorius</name>
    <dbReference type="NCBI Taxonomy" id="93759"/>
    <lineage>
        <taxon>Eukaryota</taxon>
        <taxon>Viridiplantae</taxon>
        <taxon>Streptophyta</taxon>
        <taxon>Embryophyta</taxon>
        <taxon>Tracheophyta</taxon>
        <taxon>Spermatophyta</taxon>
        <taxon>Magnoliopsida</taxon>
        <taxon>eudicotyledons</taxon>
        <taxon>Gunneridae</taxon>
        <taxon>Pentapetalae</taxon>
        <taxon>rosids</taxon>
        <taxon>malvids</taxon>
        <taxon>Malvales</taxon>
        <taxon>Malvaceae</taxon>
        <taxon>Grewioideae</taxon>
        <taxon>Apeibeae</taxon>
        <taxon>Corchorus</taxon>
    </lineage>
</organism>
<dbReference type="Pfam" id="PF05699">
    <property type="entry name" value="Dimer_Tnp_hAT"/>
    <property type="match status" value="1"/>
</dbReference>
<dbReference type="PANTHER" id="PTHR23272:SF161">
    <property type="entry name" value="ZINC FINGER BED DOMAIN-CONTAINING PROTEIN RICESLEEPER 1-LIKE"/>
    <property type="match status" value="1"/>
</dbReference>
<dbReference type="OrthoDB" id="2692378at2759"/>
<dbReference type="InterPro" id="IPR012337">
    <property type="entry name" value="RNaseH-like_sf"/>
</dbReference>
<name>A0A1R3KTE7_9ROSI</name>
<evidence type="ECO:0000313" key="3">
    <source>
        <dbReference type="EMBL" id="OMP10317.1"/>
    </source>
</evidence>
<feature type="domain" description="HAT C-terminal dimerisation" evidence="2">
    <location>
        <begin position="157"/>
        <end position="239"/>
    </location>
</feature>
<feature type="region of interest" description="Disordered" evidence="1">
    <location>
        <begin position="1"/>
        <end position="63"/>
    </location>
</feature>
<evidence type="ECO:0000259" key="2">
    <source>
        <dbReference type="Pfam" id="PF05699"/>
    </source>
</evidence>
<keyword evidence="4" id="KW-1185">Reference proteome</keyword>
<dbReference type="AlphaFoldDB" id="A0A1R3KTE7"/>
<dbReference type="InterPro" id="IPR008906">
    <property type="entry name" value="HATC_C_dom"/>
</dbReference>
<evidence type="ECO:0000313" key="4">
    <source>
        <dbReference type="Proteomes" id="UP000187203"/>
    </source>
</evidence>
<proteinExistence type="predicted"/>
<sequence length="275" mass="30542">MSEVHEPDLVVDIQVDVESEETKDGEREDIAGGQGDTKTQATSNVAAAQPNKGKRPHSPQTHVATALPRTRALTSNVWEHVTRFKRPDDGYPMAKSMRDLFEDYRRASGSEIECEASQTSQTQTQGVPDLMDEDCGDAIKLFMRHQRESGLQANKTELEIYLKEEMKQQGAAFDVLSWWKLNGPRFPILSCLARDVLAVLVSTVASESAFSTGGRVIDVYRSSLNSKMVQALICGQDWLKGSCEFDLEAESKDQTEVDNICLDLTNVSLEPNIDN</sequence>
<dbReference type="Proteomes" id="UP000187203">
    <property type="component" value="Unassembled WGS sequence"/>
</dbReference>
<protein>
    <recommendedName>
        <fullName evidence="2">HAT C-terminal dimerisation domain-containing protein</fullName>
    </recommendedName>
</protein>
<comment type="caution">
    <text evidence="3">The sequence shown here is derived from an EMBL/GenBank/DDBJ whole genome shotgun (WGS) entry which is preliminary data.</text>
</comment>
<dbReference type="PANTHER" id="PTHR23272">
    <property type="entry name" value="BED FINGER-RELATED"/>
    <property type="match status" value="1"/>
</dbReference>
<dbReference type="SUPFAM" id="SSF53098">
    <property type="entry name" value="Ribonuclease H-like"/>
    <property type="match status" value="1"/>
</dbReference>
<accession>A0A1R3KTE7</accession>
<feature type="compositionally biased region" description="Polar residues" evidence="1">
    <location>
        <begin position="36"/>
        <end position="46"/>
    </location>
</feature>
<evidence type="ECO:0000256" key="1">
    <source>
        <dbReference type="SAM" id="MobiDB-lite"/>
    </source>
</evidence>
<feature type="compositionally biased region" description="Basic and acidic residues" evidence="1">
    <location>
        <begin position="20"/>
        <end position="30"/>
    </location>
</feature>
<reference evidence="4" key="1">
    <citation type="submission" date="2013-09" db="EMBL/GenBank/DDBJ databases">
        <title>Corchorus olitorius genome sequencing.</title>
        <authorList>
            <person name="Alam M."/>
            <person name="Haque M.S."/>
            <person name="Islam M.S."/>
            <person name="Emdad E.M."/>
            <person name="Islam M.M."/>
            <person name="Ahmed B."/>
            <person name="Halim A."/>
            <person name="Hossen Q.M.M."/>
            <person name="Hossain M.Z."/>
            <person name="Ahmed R."/>
            <person name="Khan M.M."/>
            <person name="Islam R."/>
            <person name="Rashid M.M."/>
            <person name="Khan S.A."/>
            <person name="Rahman M.S."/>
            <person name="Alam M."/>
            <person name="Yahiya A.S."/>
            <person name="Khan M.S."/>
            <person name="Azam M.S."/>
            <person name="Haque T."/>
            <person name="Lashkar M.Z.H."/>
            <person name="Akhand A.I."/>
            <person name="Morshed G."/>
            <person name="Roy S."/>
            <person name="Uddin K.S."/>
            <person name="Rabeya T."/>
            <person name="Hossain A.S."/>
            <person name="Chowdhury A."/>
            <person name="Snigdha A.R."/>
            <person name="Mortoza M.S."/>
            <person name="Matin S.A."/>
            <person name="Hoque S.M.E."/>
            <person name="Islam M.K."/>
            <person name="Roy D.K."/>
            <person name="Haider R."/>
            <person name="Moosa M.M."/>
            <person name="Elias S.M."/>
            <person name="Hasan A.M."/>
            <person name="Jahan S."/>
            <person name="Shafiuddin M."/>
            <person name="Mahmood N."/>
            <person name="Shommy N.S."/>
        </authorList>
    </citation>
    <scope>NUCLEOTIDE SEQUENCE [LARGE SCALE GENOMIC DNA]</scope>
    <source>
        <strain evidence="4">cv. O-4</strain>
    </source>
</reference>
<dbReference type="STRING" id="93759.A0A1R3KTE7"/>